<feature type="domain" description="G-protein coupled receptors family 2 profile 1" evidence="9">
    <location>
        <begin position="779"/>
        <end position="876"/>
    </location>
</feature>
<feature type="disulfide bond" evidence="7">
    <location>
        <begin position="420"/>
        <end position="447"/>
    </location>
</feature>
<dbReference type="Pfam" id="PF00084">
    <property type="entry name" value="Sushi"/>
    <property type="match status" value="18"/>
</dbReference>
<dbReference type="Gene3D" id="2.10.70.10">
    <property type="entry name" value="Complement Module, domain 1"/>
    <property type="match status" value="19"/>
</dbReference>
<feature type="domain" description="Sushi" evidence="10">
    <location>
        <begin position="79"/>
        <end position="141"/>
    </location>
</feature>
<evidence type="ECO:0000313" key="11">
    <source>
        <dbReference type="Proteomes" id="UP001318040"/>
    </source>
</evidence>
<dbReference type="SMART" id="SM00032">
    <property type="entry name" value="CCP"/>
    <property type="match status" value="19"/>
</dbReference>
<dbReference type="SUPFAM" id="SSF57535">
    <property type="entry name" value="Complement control module/SCR domain"/>
    <property type="match status" value="19"/>
</dbReference>
<dbReference type="InterPro" id="IPR000436">
    <property type="entry name" value="Sushi_SCR_CCP_dom"/>
</dbReference>
<feature type="domain" description="Sushi" evidence="10">
    <location>
        <begin position="142"/>
        <end position="200"/>
    </location>
</feature>
<dbReference type="PANTHER" id="PTHR45656">
    <property type="entry name" value="PROTEIN CBR-CLEC-78"/>
    <property type="match status" value="1"/>
</dbReference>
<feature type="domain" description="Sushi" evidence="10">
    <location>
        <begin position="624"/>
        <end position="680"/>
    </location>
</feature>
<organism evidence="11 13">
    <name type="scientific">Petromyzon marinus</name>
    <name type="common">Sea lamprey</name>
    <dbReference type="NCBI Taxonomy" id="7757"/>
    <lineage>
        <taxon>Eukaryota</taxon>
        <taxon>Metazoa</taxon>
        <taxon>Chordata</taxon>
        <taxon>Craniata</taxon>
        <taxon>Vertebrata</taxon>
        <taxon>Cyclostomata</taxon>
        <taxon>Hyperoartia</taxon>
        <taxon>Petromyzontiformes</taxon>
        <taxon>Petromyzontidae</taxon>
        <taxon>Petromyzon</taxon>
    </lineage>
</organism>
<feature type="disulfide bond" evidence="7">
    <location>
        <begin position="536"/>
        <end position="563"/>
    </location>
</feature>
<feature type="domain" description="Sushi" evidence="10">
    <location>
        <begin position="930"/>
        <end position="997"/>
    </location>
</feature>
<sequence length="1257" mass="136725">MGHHRDGGWTYAAASARVVQALGLCLLTTLASSATLPDTDLSHFNEEFHTRGGSIQIPEFEVEGEQKQITVEPGDTNRKGCGRPQKVAFASLSPQFIWRQWFFLQELVSYHCNIGYTVSGFSYSIRCVEGGWTKHKFSCVLVTCKVLVEPENGFISVATEPVYGSVASYMCADGYSLVGPQLRRCMQDGIWSDIDPVCEALSCPQPPDVANSAVVQMAQGTFSLGDSVMYACRDGFSISGEAHITCLESGIWSKPPTCIAAGLCPAPPDIAGATLVWGANDDGRYWVGSSLRYECRASRKGAVSEPPSESLRCLHNAKGDGAWWSPATLFCAKDCGNPGSPRHGRLEGSSFTEGDSATFVCDIGYKIGGKDHINTTCDSDGRWSRPLQDCELVNCGEPVMENGVCTGSAFTYNAQVNCSCDVGFIRHGRTGHRLCQENGLWTMASPCTLLSCGSPQPILNGRWTGNLTYGQVIAYSCNEGYQMVESTSIVVCQANGLWLGRPPTCEPKTCPALSAPRDGFIENDEVTVGTVVIFGCNKGYKLAGKPTTECQPSLTWSSAIPSCQMVTCRAAPLEHGRVNVTAVTPFGSAAAYDCDLGFVLVGQRVRVCLDTGEWSGSNPHCHRIKCKTPLELQHGEVVVDRENLNRVIYVCHEGLVLEGPNVRMCTDAGTWSGTEPKCREVPSNECGPPPQIANAELHLKLGSILSFRVGTVLRYRCSTGHAVTSNSSYTISCTVHEHGVAWSTPRLTCLPKVCSYPGEIDNGYLTGARFTFGSKVTYYCNKGYTISERHTTRECMADGTWSFTLPVCQPAKCEWPRPQPGMVIDRPSRAEYDGVISHSCEAKLQLVGSATRTCQADGKWSGEEPWCKERICEKLPGIVNGKLLLDPDDPTLVKYVCDKGLVLQGPSVRVCTNAGTWSGSEPMCRRALREECGAPPNVENAELPADDAERSSYEVDTVLRYRCKPGYVMSQGAFHTIKCTVNHDVAGWSAHRFTCTGIKCEAPPELQHGEWVADRENPNQVIYVCHEGLVLEGPNVRMCTDAGTWSGMEPKCRAPPSGECGTPPPVPNAELPPGLLSVPRFRVGTVLRYRCSHGHTVSPDSSYTISCVGSQDSASWTTHRLTCTPKQCRHPGTIENGYFTGSNFTFGSKVKYSCNEGYIISERHTTRECMADGTWSFTLPVCQPVLCELPTKRPSLVVEAPTKLEFDSVIIYSCNKGQVLLGSTERVCQADGTWSGVEPECRGDSSKGLQLEQQHLT</sequence>
<accession>A0AAJ7XBL2</accession>
<evidence type="ECO:0000256" key="6">
    <source>
        <dbReference type="ARBA" id="ARBA00023180"/>
    </source>
</evidence>
<proteinExistence type="predicted"/>
<feature type="disulfide bond" evidence="7">
    <location>
        <begin position="594"/>
        <end position="621"/>
    </location>
</feature>
<feature type="disulfide bond" evidence="7">
    <location>
        <begin position="1025"/>
        <end position="1052"/>
    </location>
</feature>
<evidence type="ECO:0000256" key="4">
    <source>
        <dbReference type="ARBA" id="ARBA00023136"/>
    </source>
</evidence>
<feature type="signal peptide" evidence="8">
    <location>
        <begin position="1"/>
        <end position="33"/>
    </location>
</feature>
<keyword evidence="2 8" id="KW-0732">Signal</keyword>
<feature type="domain" description="Sushi" evidence="10">
    <location>
        <begin position="1058"/>
        <end position="1125"/>
    </location>
</feature>
<protein>
    <submittedName>
        <fullName evidence="12 13">Sushi, von Willebrand factor type A, EGF and pentraxin domain-containing protein 1-like isoform X1</fullName>
    </submittedName>
</protein>
<keyword evidence="11" id="KW-1185">Reference proteome</keyword>
<feature type="chain" id="PRO_5044709704" evidence="8">
    <location>
        <begin position="34"/>
        <end position="1257"/>
    </location>
</feature>
<feature type="domain" description="Sushi" evidence="10">
    <location>
        <begin position="566"/>
        <end position="623"/>
    </location>
</feature>
<feature type="disulfide bond" evidence="7">
    <location>
        <begin position="171"/>
        <end position="198"/>
    </location>
</feature>
<feature type="domain" description="Sushi" evidence="10">
    <location>
        <begin position="684"/>
        <end position="751"/>
    </location>
</feature>
<feature type="domain" description="Sushi" evidence="10">
    <location>
        <begin position="333"/>
        <end position="392"/>
    </location>
</feature>
<keyword evidence="6" id="KW-0325">Glycoprotein</keyword>
<reference evidence="12 13" key="1">
    <citation type="submission" date="2025-04" db="UniProtKB">
        <authorList>
            <consortium name="RefSeq"/>
        </authorList>
    </citation>
    <scope>IDENTIFICATION</scope>
    <source>
        <tissue evidence="12 13">Sperm</tissue>
    </source>
</reference>
<dbReference type="InterPro" id="IPR051277">
    <property type="entry name" value="SEZ6_CSMD_C4BPB_Regulators"/>
</dbReference>
<evidence type="ECO:0000313" key="13">
    <source>
        <dbReference type="RefSeq" id="XP_032828411.1"/>
    </source>
</evidence>
<dbReference type="InterPro" id="IPR001879">
    <property type="entry name" value="GPCR_2_extracellular_dom"/>
</dbReference>
<gene>
    <name evidence="12 13" type="primary">LOC116952825</name>
</gene>
<feature type="disulfide bond" evidence="7">
    <location>
        <begin position="1214"/>
        <end position="1241"/>
    </location>
</feature>
<evidence type="ECO:0000256" key="8">
    <source>
        <dbReference type="SAM" id="SignalP"/>
    </source>
</evidence>
<feature type="disulfide bond" evidence="7">
    <location>
        <begin position="112"/>
        <end position="139"/>
    </location>
</feature>
<feature type="domain" description="Sushi" evidence="10">
    <location>
        <begin position="508"/>
        <end position="565"/>
    </location>
</feature>
<feature type="domain" description="Sushi" evidence="10">
    <location>
        <begin position="811"/>
        <end position="869"/>
    </location>
</feature>
<dbReference type="CDD" id="cd00033">
    <property type="entry name" value="CCP"/>
    <property type="match status" value="16"/>
</dbReference>
<keyword evidence="4" id="KW-0472">Membrane</keyword>
<evidence type="ECO:0000256" key="3">
    <source>
        <dbReference type="ARBA" id="ARBA00022737"/>
    </source>
</evidence>
<keyword evidence="5 7" id="KW-1015">Disulfide bond</keyword>
<dbReference type="GO" id="GO:0016020">
    <property type="term" value="C:membrane"/>
    <property type="evidence" value="ECO:0007669"/>
    <property type="project" value="UniProtKB-SubCell"/>
</dbReference>
<dbReference type="Proteomes" id="UP001318040">
    <property type="component" value="Chromosome 48"/>
</dbReference>
<comment type="caution">
    <text evidence="7">Lacks conserved residue(s) required for the propagation of feature annotation.</text>
</comment>
<dbReference type="PANTHER" id="PTHR45656:SF4">
    <property type="entry name" value="PROTEIN CBR-CLEC-78"/>
    <property type="match status" value="1"/>
</dbReference>
<keyword evidence="7" id="KW-0768">Sushi</keyword>
<feature type="domain" description="Sushi" evidence="10">
    <location>
        <begin position="393"/>
        <end position="449"/>
    </location>
</feature>
<dbReference type="RefSeq" id="XP_032828410.1">
    <property type="nucleotide sequence ID" value="XM_032972519.1"/>
</dbReference>
<dbReference type="RefSeq" id="XP_032828411.1">
    <property type="nucleotide sequence ID" value="XM_032972520.1"/>
</dbReference>
<feature type="domain" description="Sushi" evidence="10">
    <location>
        <begin position="1126"/>
        <end position="1184"/>
    </location>
</feature>
<feature type="disulfide bond" evidence="7">
    <location>
        <begin position="897"/>
        <end position="924"/>
    </location>
</feature>
<evidence type="ECO:0000256" key="5">
    <source>
        <dbReference type="ARBA" id="ARBA00023157"/>
    </source>
</evidence>
<keyword evidence="3" id="KW-0677">Repeat</keyword>
<dbReference type="FunFam" id="2.10.70.10:FF:000011">
    <property type="entry name" value="CUB and sushi domain-containing protein 3 isoform A"/>
    <property type="match status" value="1"/>
</dbReference>
<dbReference type="GO" id="GO:0004930">
    <property type="term" value="F:G protein-coupled receptor activity"/>
    <property type="evidence" value="ECO:0007669"/>
    <property type="project" value="InterPro"/>
</dbReference>
<feature type="disulfide bond" evidence="7">
    <location>
        <begin position="651"/>
        <end position="678"/>
    </location>
</feature>
<feature type="domain" description="Sushi" evidence="10">
    <location>
        <begin position="870"/>
        <end position="926"/>
    </location>
</feature>
<feature type="domain" description="Sushi" evidence="10">
    <location>
        <begin position="450"/>
        <end position="507"/>
    </location>
</feature>
<feature type="disulfide bond" evidence="7">
    <location>
        <begin position="203"/>
        <end position="246"/>
    </location>
</feature>
<evidence type="ECO:0000259" key="10">
    <source>
        <dbReference type="PROSITE" id="PS50923"/>
    </source>
</evidence>
<name>A0AAJ7XBL2_PETMA</name>
<feature type="domain" description="Sushi" evidence="10">
    <location>
        <begin position="201"/>
        <end position="260"/>
    </location>
</feature>
<feature type="domain" description="Sushi" evidence="10">
    <location>
        <begin position="998"/>
        <end position="1054"/>
    </location>
</feature>
<evidence type="ECO:0000259" key="9">
    <source>
        <dbReference type="PROSITE" id="PS50227"/>
    </source>
</evidence>
<dbReference type="KEGG" id="pmrn:116952825"/>
<dbReference type="PROSITE" id="PS50227">
    <property type="entry name" value="G_PROTEIN_RECEP_F2_3"/>
    <property type="match status" value="1"/>
</dbReference>
<evidence type="ECO:0000256" key="7">
    <source>
        <dbReference type="PROSITE-ProRule" id="PRU00302"/>
    </source>
</evidence>
<comment type="subcellular location">
    <subcellularLocation>
        <location evidence="1">Membrane</location>
    </subcellularLocation>
</comment>
<evidence type="ECO:0000256" key="2">
    <source>
        <dbReference type="ARBA" id="ARBA00022729"/>
    </source>
</evidence>
<dbReference type="AlphaFoldDB" id="A0AAJ7XBL2"/>
<evidence type="ECO:0000313" key="12">
    <source>
        <dbReference type="RefSeq" id="XP_032828410.1"/>
    </source>
</evidence>
<feature type="disulfide bond" evidence="7">
    <location>
        <begin position="840"/>
        <end position="867"/>
    </location>
</feature>
<feature type="domain" description="Sushi" evidence="10">
    <location>
        <begin position="752"/>
        <end position="810"/>
    </location>
</feature>
<feature type="domain" description="Sushi" evidence="10">
    <location>
        <begin position="1185"/>
        <end position="1243"/>
    </location>
</feature>
<dbReference type="InterPro" id="IPR035976">
    <property type="entry name" value="Sushi/SCR/CCP_sf"/>
</dbReference>
<evidence type="ECO:0000256" key="1">
    <source>
        <dbReference type="ARBA" id="ARBA00004370"/>
    </source>
</evidence>
<dbReference type="PROSITE" id="PS50923">
    <property type="entry name" value="SUSHI"/>
    <property type="match status" value="18"/>
</dbReference>